<protein>
    <submittedName>
        <fullName evidence="1">Uncharacterized protein</fullName>
    </submittedName>
</protein>
<dbReference type="Proteomes" id="UP000190102">
    <property type="component" value="Unassembled WGS sequence"/>
</dbReference>
<proteinExistence type="predicted"/>
<gene>
    <name evidence="1" type="ORF">SAMN02745119_00910</name>
</gene>
<name>A0A1T4LID7_9BACT</name>
<accession>A0A1T4LID7</accession>
<organism evidence="1 2">
    <name type="scientific">Trichlorobacter thiogenes</name>
    <dbReference type="NCBI Taxonomy" id="115783"/>
    <lineage>
        <taxon>Bacteria</taxon>
        <taxon>Pseudomonadati</taxon>
        <taxon>Thermodesulfobacteriota</taxon>
        <taxon>Desulfuromonadia</taxon>
        <taxon>Geobacterales</taxon>
        <taxon>Geobacteraceae</taxon>
        <taxon>Trichlorobacter</taxon>
    </lineage>
</organism>
<dbReference type="AlphaFoldDB" id="A0A1T4LID7"/>
<keyword evidence="2" id="KW-1185">Reference proteome</keyword>
<evidence type="ECO:0000313" key="1">
    <source>
        <dbReference type="EMBL" id="SJZ54381.1"/>
    </source>
</evidence>
<sequence>MHFQRKDAEAQRKLNKYGFQLFSLHLCVSALRKYFVCILTQKIPASAAACF</sequence>
<dbReference type="EMBL" id="FUWR01000003">
    <property type="protein sequence ID" value="SJZ54381.1"/>
    <property type="molecule type" value="Genomic_DNA"/>
</dbReference>
<reference evidence="2" key="1">
    <citation type="submission" date="2017-02" db="EMBL/GenBank/DDBJ databases">
        <authorList>
            <person name="Varghese N."/>
            <person name="Submissions S."/>
        </authorList>
    </citation>
    <scope>NUCLEOTIDE SEQUENCE [LARGE SCALE GENOMIC DNA]</scope>
    <source>
        <strain evidence="2">ATCC BAA-34</strain>
    </source>
</reference>
<evidence type="ECO:0000313" key="2">
    <source>
        <dbReference type="Proteomes" id="UP000190102"/>
    </source>
</evidence>